<name>A0AAX3Z4T9_9ENTR</name>
<feature type="compositionally biased region" description="Polar residues" evidence="1">
    <location>
        <begin position="99"/>
        <end position="109"/>
    </location>
</feature>
<sequence>MLNPAVELKAKKQQFISIRELIARIEAKFPDMTRDQIANWIIIKLDEEQEYAPSLLIQDSRGITRRPTFGDPSFSAYEMLSSVMANPTMDEPPYEGWTPSMTQEGQEQTSSSSDLNFHDDIPF</sequence>
<dbReference type="Proteomes" id="UP001229386">
    <property type="component" value="Chromosome"/>
</dbReference>
<gene>
    <name evidence="2" type="ORF">QPR60_04715</name>
</gene>
<dbReference type="EMBL" id="CP126746">
    <property type="protein sequence ID" value="WMB12152.1"/>
    <property type="molecule type" value="Genomic_DNA"/>
</dbReference>
<feature type="region of interest" description="Disordered" evidence="1">
    <location>
        <begin position="88"/>
        <end position="123"/>
    </location>
</feature>
<protein>
    <submittedName>
        <fullName evidence="2">Uncharacterized protein</fullName>
    </submittedName>
</protein>
<dbReference type="GeneID" id="93200732"/>
<accession>A0AAX3Z4T9</accession>
<reference evidence="2" key="1">
    <citation type="journal article" date="2023" name="J. Antimicrob. Chemother.">
        <title>Emergence of OXA-48-producing Enterobacter hormaechei in a Swiss companion animal clinic and their genetic relationship to clinical human isolates.</title>
        <authorList>
            <person name="Dona V."/>
            <person name="Nordmann P."/>
            <person name="Kittl S."/>
            <person name="Schuller S."/>
            <person name="Bouvier M."/>
            <person name="Poirel L."/>
            <person name="Endimiani A."/>
            <person name="Perreten V."/>
        </authorList>
    </citation>
    <scope>NUCLEOTIDE SEQUENCE</scope>
    <source>
        <strain evidence="2">Ehh_25</strain>
    </source>
</reference>
<evidence type="ECO:0000313" key="3">
    <source>
        <dbReference type="Proteomes" id="UP001229386"/>
    </source>
</evidence>
<evidence type="ECO:0000313" key="2">
    <source>
        <dbReference type="EMBL" id="WMB12152.1"/>
    </source>
</evidence>
<organism evidence="2 3">
    <name type="scientific">Enterobacter hormaechei</name>
    <dbReference type="NCBI Taxonomy" id="158836"/>
    <lineage>
        <taxon>Bacteria</taxon>
        <taxon>Pseudomonadati</taxon>
        <taxon>Pseudomonadota</taxon>
        <taxon>Gammaproteobacteria</taxon>
        <taxon>Enterobacterales</taxon>
        <taxon>Enterobacteriaceae</taxon>
        <taxon>Enterobacter</taxon>
        <taxon>Enterobacter cloacae complex</taxon>
    </lineage>
</organism>
<evidence type="ECO:0000256" key="1">
    <source>
        <dbReference type="SAM" id="MobiDB-lite"/>
    </source>
</evidence>
<dbReference type="RefSeq" id="WP_006809974.1">
    <property type="nucleotide sequence ID" value="NZ_CP056132.1"/>
</dbReference>
<proteinExistence type="predicted"/>
<dbReference type="AlphaFoldDB" id="A0AAX3Z4T9"/>